<feature type="coiled-coil region" evidence="1">
    <location>
        <begin position="56"/>
        <end position="105"/>
    </location>
</feature>
<reference evidence="2" key="1">
    <citation type="submission" date="2021-12" db="EMBL/GenBank/DDBJ databases">
        <authorList>
            <person name="King R."/>
        </authorList>
    </citation>
    <scope>NUCLEOTIDE SEQUENCE</scope>
</reference>
<reference evidence="2" key="2">
    <citation type="submission" date="2022-10" db="EMBL/GenBank/DDBJ databases">
        <authorList>
            <consortium name="ENA_rothamsted_submissions"/>
            <consortium name="culmorum"/>
            <person name="King R."/>
        </authorList>
    </citation>
    <scope>NUCLEOTIDE SEQUENCE</scope>
</reference>
<evidence type="ECO:0000313" key="3">
    <source>
        <dbReference type="Proteomes" id="UP001153714"/>
    </source>
</evidence>
<dbReference type="OrthoDB" id="8197386at2759"/>
<gene>
    <name evidence="2" type="ORF">DIATSA_LOCUS9457</name>
</gene>
<dbReference type="AlphaFoldDB" id="A0A9N9R947"/>
<dbReference type="Proteomes" id="UP001153714">
    <property type="component" value="Chromosome 4"/>
</dbReference>
<organism evidence="2 3">
    <name type="scientific">Diatraea saccharalis</name>
    <name type="common">sugarcane borer</name>
    <dbReference type="NCBI Taxonomy" id="40085"/>
    <lineage>
        <taxon>Eukaryota</taxon>
        <taxon>Metazoa</taxon>
        <taxon>Ecdysozoa</taxon>
        <taxon>Arthropoda</taxon>
        <taxon>Hexapoda</taxon>
        <taxon>Insecta</taxon>
        <taxon>Pterygota</taxon>
        <taxon>Neoptera</taxon>
        <taxon>Endopterygota</taxon>
        <taxon>Lepidoptera</taxon>
        <taxon>Glossata</taxon>
        <taxon>Ditrysia</taxon>
        <taxon>Pyraloidea</taxon>
        <taxon>Crambidae</taxon>
        <taxon>Crambinae</taxon>
        <taxon>Diatraea</taxon>
    </lineage>
</organism>
<sequence length="295" mass="34573">MNKTFTPNSFVTTERGSRLRASDPIRIDDNVSSILHEMHQFRTEIISRLESQMIAYEQLQGRFQKTETELMELKKCIEAKNSEEVECLKNQINILKLKNEHLESCLNNIKTSEVKTCINNRVETSYAKVLSRDKAEVVVPSQQGGASKQAILPENVQILNKDSSKITENKSKEVNRNDWIEVKKRKYKYSKNEVKKGDNTRMCEIQGMEKKKFIHVWRLEKNTTIENMENHLQKICGEVSFKNEKLKPKTERDYSSFMIGVPESMYDKVCRPDVWPLNVEFSEWVWFRKTNAKPK</sequence>
<evidence type="ECO:0000256" key="1">
    <source>
        <dbReference type="SAM" id="Coils"/>
    </source>
</evidence>
<name>A0A9N9R947_9NEOP</name>
<protein>
    <submittedName>
        <fullName evidence="2">Uncharacterized protein</fullName>
    </submittedName>
</protein>
<evidence type="ECO:0000313" key="2">
    <source>
        <dbReference type="EMBL" id="CAG9791872.1"/>
    </source>
</evidence>
<keyword evidence="3" id="KW-1185">Reference proteome</keyword>
<accession>A0A9N9R947</accession>
<dbReference type="EMBL" id="OU893335">
    <property type="protein sequence ID" value="CAG9791872.1"/>
    <property type="molecule type" value="Genomic_DNA"/>
</dbReference>
<keyword evidence="1" id="KW-0175">Coiled coil</keyword>
<proteinExistence type="predicted"/>